<dbReference type="OrthoDB" id="9805460at2"/>
<feature type="domain" description="Malonyl-CoA:ACP transacylase (MAT)" evidence="6">
    <location>
        <begin position="6"/>
        <end position="314"/>
    </location>
</feature>
<dbReference type="InterPro" id="IPR016035">
    <property type="entry name" value="Acyl_Trfase/lysoPLipase"/>
</dbReference>
<name>A0A347WJE2_9LACT</name>
<feature type="active site" evidence="5">
    <location>
        <position position="203"/>
    </location>
</feature>
<dbReference type="SUPFAM" id="SSF55048">
    <property type="entry name" value="Probable ACP-binding domain of malonyl-CoA ACP transacylase"/>
    <property type="match status" value="1"/>
</dbReference>
<dbReference type="InterPro" id="IPR016036">
    <property type="entry name" value="Malonyl_transacylase_ACP-bd"/>
</dbReference>
<dbReference type="Gene3D" id="3.30.70.250">
    <property type="entry name" value="Malonyl-CoA ACP transacylase, ACP-binding"/>
    <property type="match status" value="1"/>
</dbReference>
<evidence type="ECO:0000313" key="8">
    <source>
        <dbReference type="Proteomes" id="UP000263232"/>
    </source>
</evidence>
<dbReference type="InterPro" id="IPR001227">
    <property type="entry name" value="Ac_transferase_dom_sf"/>
</dbReference>
<dbReference type="EMBL" id="CP023434">
    <property type="protein sequence ID" value="AXY25199.1"/>
    <property type="molecule type" value="Genomic_DNA"/>
</dbReference>
<dbReference type="PANTHER" id="PTHR42681">
    <property type="entry name" value="MALONYL-COA-ACYL CARRIER PROTEIN TRANSACYLASE, MITOCHONDRIAL"/>
    <property type="match status" value="1"/>
</dbReference>
<dbReference type="InterPro" id="IPR050858">
    <property type="entry name" value="Mal-CoA-ACP_Trans/PKS_FabD"/>
</dbReference>
<dbReference type="SUPFAM" id="SSF52151">
    <property type="entry name" value="FabD/lysophospholipase-like"/>
    <property type="match status" value="1"/>
</dbReference>
<dbReference type="AlphaFoldDB" id="A0A347WJE2"/>
<dbReference type="PIRSF" id="PIRSF000446">
    <property type="entry name" value="Mct"/>
    <property type="match status" value="1"/>
</dbReference>
<keyword evidence="2 4" id="KW-0012">Acyltransferase</keyword>
<comment type="catalytic activity">
    <reaction evidence="3 4">
        <text>holo-[ACP] + malonyl-CoA = malonyl-[ACP] + CoA</text>
        <dbReference type="Rhea" id="RHEA:41792"/>
        <dbReference type="Rhea" id="RHEA-COMP:9623"/>
        <dbReference type="Rhea" id="RHEA-COMP:9685"/>
        <dbReference type="ChEBI" id="CHEBI:57287"/>
        <dbReference type="ChEBI" id="CHEBI:57384"/>
        <dbReference type="ChEBI" id="CHEBI:64479"/>
        <dbReference type="ChEBI" id="CHEBI:78449"/>
        <dbReference type="EC" id="2.3.1.39"/>
    </reaction>
</comment>
<evidence type="ECO:0000256" key="3">
    <source>
        <dbReference type="ARBA" id="ARBA00048462"/>
    </source>
</evidence>
<dbReference type="Pfam" id="PF00698">
    <property type="entry name" value="Acyl_transf_1"/>
    <property type="match status" value="1"/>
</dbReference>
<evidence type="ECO:0000259" key="6">
    <source>
        <dbReference type="SMART" id="SM00827"/>
    </source>
</evidence>
<gene>
    <name evidence="7" type="ORF">CL176_03665</name>
</gene>
<evidence type="ECO:0000256" key="4">
    <source>
        <dbReference type="PIRNR" id="PIRNR000446"/>
    </source>
</evidence>
<organism evidence="7 8">
    <name type="scientific">Suicoccus acidiformans</name>
    <dbReference type="NCBI Taxonomy" id="2036206"/>
    <lineage>
        <taxon>Bacteria</taxon>
        <taxon>Bacillati</taxon>
        <taxon>Bacillota</taxon>
        <taxon>Bacilli</taxon>
        <taxon>Lactobacillales</taxon>
        <taxon>Aerococcaceae</taxon>
        <taxon>Suicoccus</taxon>
    </lineage>
</organism>
<dbReference type="SMART" id="SM00827">
    <property type="entry name" value="PKS_AT"/>
    <property type="match status" value="1"/>
</dbReference>
<dbReference type="InterPro" id="IPR024925">
    <property type="entry name" value="Malonyl_CoA-ACP_transAc"/>
</dbReference>
<dbReference type="KEGG" id="abae:CL176_03665"/>
<dbReference type="EC" id="2.3.1.39" evidence="4"/>
<sequence length="314" mass="34198">MKVAVIFNGQGAHYEGMGLDFVEAYPQARETFNLAEAVTGLDIRGLVSENFEQLQETRYAQVAIATTSLAIYNSIASMLPEVSYMAGLSLGEYTALLASGSIDTKAGIQLIQHRGNIMGDHCTELAKGEPFQMAAVMKLPLDVIRQIVSEVHQADAPLYIANMNADHQTIIAGSQASLDRFAEAAKAEGLKRLLPLSVEGPFHTPLMQACCMPFGKVLENIAFAEGQTPVISNTTVQAHDADSFRENLVRHLVEPVHWVQTIAYLQAAGVTHVLQIGPGDTLSRLLKRDKVPLDHYVIDKVEDIEGLAAFLKED</sequence>
<proteinExistence type="inferred from homology"/>
<dbReference type="Gene3D" id="3.40.366.10">
    <property type="entry name" value="Malonyl-Coenzyme A Acyl Carrier Protein, domain 2"/>
    <property type="match status" value="1"/>
</dbReference>
<accession>A0A347WJE2</accession>
<evidence type="ECO:0000256" key="2">
    <source>
        <dbReference type="ARBA" id="ARBA00023315"/>
    </source>
</evidence>
<keyword evidence="1 4" id="KW-0808">Transferase</keyword>
<keyword evidence="8" id="KW-1185">Reference proteome</keyword>
<feature type="active site" evidence="5">
    <location>
        <position position="89"/>
    </location>
</feature>
<dbReference type="RefSeq" id="WP_118990113.1">
    <property type="nucleotide sequence ID" value="NZ_CP023434.1"/>
</dbReference>
<dbReference type="GO" id="GO:0004314">
    <property type="term" value="F:[acyl-carrier-protein] S-malonyltransferase activity"/>
    <property type="evidence" value="ECO:0007669"/>
    <property type="project" value="UniProtKB-EC"/>
</dbReference>
<dbReference type="GO" id="GO:0006633">
    <property type="term" value="P:fatty acid biosynthetic process"/>
    <property type="evidence" value="ECO:0007669"/>
    <property type="project" value="TreeGrafter"/>
</dbReference>
<dbReference type="InterPro" id="IPR014043">
    <property type="entry name" value="Acyl_transferase_dom"/>
</dbReference>
<comment type="similarity">
    <text evidence="4">Belongs to the fabD family.</text>
</comment>
<dbReference type="PANTHER" id="PTHR42681:SF1">
    <property type="entry name" value="MALONYL-COA-ACYL CARRIER PROTEIN TRANSACYLASE, MITOCHONDRIAL"/>
    <property type="match status" value="1"/>
</dbReference>
<evidence type="ECO:0000313" key="7">
    <source>
        <dbReference type="EMBL" id="AXY25199.1"/>
    </source>
</evidence>
<dbReference type="Proteomes" id="UP000263232">
    <property type="component" value="Chromosome"/>
</dbReference>
<reference evidence="7 8" key="1">
    <citation type="submission" date="2017-09" db="EMBL/GenBank/DDBJ databases">
        <title>Complete genome sequence of Oxytococcus suis strain ZY16052.</title>
        <authorList>
            <person name="Li F."/>
        </authorList>
    </citation>
    <scope>NUCLEOTIDE SEQUENCE [LARGE SCALE GENOMIC DNA]</scope>
    <source>
        <strain evidence="7 8">ZY16052</strain>
    </source>
</reference>
<dbReference type="GO" id="GO:0005829">
    <property type="term" value="C:cytosol"/>
    <property type="evidence" value="ECO:0007669"/>
    <property type="project" value="TreeGrafter"/>
</dbReference>
<protein>
    <recommendedName>
        <fullName evidence="4">Malonyl CoA-acyl carrier protein transacylase</fullName>
        <ecNumber evidence="4">2.3.1.39</ecNumber>
    </recommendedName>
</protein>
<evidence type="ECO:0000256" key="5">
    <source>
        <dbReference type="PIRSR" id="PIRSR000446-1"/>
    </source>
</evidence>
<evidence type="ECO:0000256" key="1">
    <source>
        <dbReference type="ARBA" id="ARBA00022679"/>
    </source>
</evidence>